<dbReference type="PANTHER" id="PTHR12300">
    <property type="entry name" value="HVA22-LIKE PROTEINS"/>
    <property type="match status" value="1"/>
</dbReference>
<organism evidence="7 8">
    <name type="scientific">Caerostris darwini</name>
    <dbReference type="NCBI Taxonomy" id="1538125"/>
    <lineage>
        <taxon>Eukaryota</taxon>
        <taxon>Metazoa</taxon>
        <taxon>Ecdysozoa</taxon>
        <taxon>Arthropoda</taxon>
        <taxon>Chelicerata</taxon>
        <taxon>Arachnida</taxon>
        <taxon>Araneae</taxon>
        <taxon>Araneomorphae</taxon>
        <taxon>Entelegynae</taxon>
        <taxon>Araneoidea</taxon>
        <taxon>Araneidae</taxon>
        <taxon>Caerostris</taxon>
    </lineage>
</organism>
<evidence type="ECO:0000256" key="3">
    <source>
        <dbReference type="ARBA" id="ARBA00022692"/>
    </source>
</evidence>
<gene>
    <name evidence="7" type="primary">REEP6</name>
    <name evidence="7" type="ORF">CDAR_16851</name>
</gene>
<proteinExistence type="inferred from homology"/>
<keyword evidence="5 6" id="KW-0472">Membrane</keyword>
<name>A0AAV4P5T0_9ARAC</name>
<dbReference type="EMBL" id="BPLQ01002388">
    <property type="protein sequence ID" value="GIX92368.1"/>
    <property type="molecule type" value="Genomic_DNA"/>
</dbReference>
<feature type="transmembrane region" description="Helical" evidence="6">
    <location>
        <begin position="126"/>
        <end position="149"/>
    </location>
</feature>
<keyword evidence="7" id="KW-0675">Receptor</keyword>
<evidence type="ECO:0000256" key="4">
    <source>
        <dbReference type="ARBA" id="ARBA00022989"/>
    </source>
</evidence>
<comment type="caution">
    <text evidence="7">The sequence shown here is derived from an EMBL/GenBank/DDBJ whole genome shotgun (WGS) entry which is preliminary data.</text>
</comment>
<dbReference type="PANTHER" id="PTHR12300:SF161">
    <property type="entry name" value="RECEPTOR EXPRESSION-ENHANCING PROTEIN"/>
    <property type="match status" value="1"/>
</dbReference>
<keyword evidence="8" id="KW-1185">Reference proteome</keyword>
<dbReference type="InterPro" id="IPR004345">
    <property type="entry name" value="TB2_DP1_HVA22"/>
</dbReference>
<keyword evidence="3 6" id="KW-0812">Transmembrane</keyword>
<comment type="subcellular location">
    <subcellularLocation>
        <location evidence="1 6">Membrane</location>
        <topology evidence="1 6">Multi-pass membrane protein</topology>
    </subcellularLocation>
</comment>
<dbReference type="Proteomes" id="UP001054837">
    <property type="component" value="Unassembled WGS sequence"/>
</dbReference>
<reference evidence="7 8" key="1">
    <citation type="submission" date="2021-06" db="EMBL/GenBank/DDBJ databases">
        <title>Caerostris darwini draft genome.</title>
        <authorList>
            <person name="Kono N."/>
            <person name="Arakawa K."/>
        </authorList>
    </citation>
    <scope>NUCLEOTIDE SEQUENCE [LARGE SCALE GENOMIC DNA]</scope>
</reference>
<comment type="similarity">
    <text evidence="2 6">Belongs to the DP1 family.</text>
</comment>
<protein>
    <recommendedName>
        <fullName evidence="6">Receptor expression-enhancing protein</fullName>
    </recommendedName>
</protein>
<accession>A0AAV4P5T0</accession>
<sequence>MRLFPSLYVTINRIRTCGQSRLEFLNAFDFKTNTLNLQKLEATDIFQAAHKKLKENRWYKPILDFAEESTKISRVYLVCGLGSLFTLLLLLEYGTTLIGGCIGFLYPGYKTLGELEKGESGLGRKWLMYWFLHAALNFFEIFLFFLHWIPGYWIIKSIFLAWCYAPLHRNGADVIYDYVIHPLFQKNHEAIDNALNQVVKAAHSIYTDADAHNTDNGHIHQN</sequence>
<evidence type="ECO:0000313" key="7">
    <source>
        <dbReference type="EMBL" id="GIX92368.1"/>
    </source>
</evidence>
<feature type="transmembrane region" description="Helical" evidence="6">
    <location>
        <begin position="75"/>
        <end position="106"/>
    </location>
</feature>
<evidence type="ECO:0000313" key="8">
    <source>
        <dbReference type="Proteomes" id="UP001054837"/>
    </source>
</evidence>
<evidence type="ECO:0000256" key="6">
    <source>
        <dbReference type="RuleBase" id="RU362006"/>
    </source>
</evidence>
<evidence type="ECO:0000256" key="1">
    <source>
        <dbReference type="ARBA" id="ARBA00004141"/>
    </source>
</evidence>
<evidence type="ECO:0000256" key="5">
    <source>
        <dbReference type="ARBA" id="ARBA00023136"/>
    </source>
</evidence>
<dbReference type="GO" id="GO:0016020">
    <property type="term" value="C:membrane"/>
    <property type="evidence" value="ECO:0007669"/>
    <property type="project" value="UniProtKB-SubCell"/>
</dbReference>
<keyword evidence="4 6" id="KW-1133">Transmembrane helix</keyword>
<dbReference type="AlphaFoldDB" id="A0AAV4P5T0"/>
<dbReference type="Pfam" id="PF03134">
    <property type="entry name" value="TB2_DP1_HVA22"/>
    <property type="match status" value="1"/>
</dbReference>
<evidence type="ECO:0000256" key="2">
    <source>
        <dbReference type="ARBA" id="ARBA00008573"/>
    </source>
</evidence>